<sequence>MPHFLQNVLDALHKYSARPLIKVCFKGGEGQPIWRVVNYGEFRSDIERVAIYWLEHLGLFDVQPLDVVGIWITGEQYYDIVSIYGLSRAGFTPEILGRDLAMSEQAAVIFDILATTGAKTIIFDPSFKKEIDKLPLACFEMPELPDIPSSPEILPPLSDADEGEVALVFHPRNGRPKPILKTHRWLISQAKIEWPQLYQGGNKPAIVNSIDSFTNVKSAIAISYLACNGHCMIQPSQHDFDEEEFKALVGEGMNVVFLHASMLSKLISIGKANKQVYEAFKTLTQVIYTGASLNVEDEQWLIKNEMLATFVDTTEKSGSSVPCLTSLITETHVLPSMRPLKGLGCSLLPIGFLDNQSERHANRRQLFDLFVPADAANCPHPSACNRLDEHITGDVFEETEPGGSNDDWIRTGKHEAFCNARQIENNVLQEAADLVNNCIIVGHHEPGIVLLVEPAVPNPADENKLKSLILHRHAEFNDSLHVHEKIKSVLQIILVPQGTLPKTMEKGSSRREAAKAQHWEALQEVYTQFKTW</sequence>
<evidence type="ECO:0000313" key="2">
    <source>
        <dbReference type="Proteomes" id="UP000807306"/>
    </source>
</evidence>
<evidence type="ECO:0008006" key="3">
    <source>
        <dbReference type="Google" id="ProtNLM"/>
    </source>
</evidence>
<dbReference type="Pfam" id="PF23562">
    <property type="entry name" value="AMP-binding_C_3"/>
    <property type="match status" value="1"/>
</dbReference>
<name>A0A9P6JJN3_9AGAR</name>
<dbReference type="InterPro" id="IPR042099">
    <property type="entry name" value="ANL_N_sf"/>
</dbReference>
<dbReference type="Proteomes" id="UP000807306">
    <property type="component" value="Unassembled WGS sequence"/>
</dbReference>
<dbReference type="SUPFAM" id="SSF56801">
    <property type="entry name" value="Acetyl-CoA synthetase-like"/>
    <property type="match status" value="1"/>
</dbReference>
<dbReference type="EMBL" id="MU157923">
    <property type="protein sequence ID" value="KAF9523188.1"/>
    <property type="molecule type" value="Genomic_DNA"/>
</dbReference>
<proteinExistence type="predicted"/>
<accession>A0A9P6JJN3</accession>
<dbReference type="AlphaFoldDB" id="A0A9P6JJN3"/>
<reference evidence="1" key="1">
    <citation type="submission" date="2020-11" db="EMBL/GenBank/DDBJ databases">
        <authorList>
            <consortium name="DOE Joint Genome Institute"/>
            <person name="Ahrendt S."/>
            <person name="Riley R."/>
            <person name="Andreopoulos W."/>
            <person name="Labutti K."/>
            <person name="Pangilinan J."/>
            <person name="Ruiz-Duenas F.J."/>
            <person name="Barrasa J.M."/>
            <person name="Sanchez-Garcia M."/>
            <person name="Camarero S."/>
            <person name="Miyauchi S."/>
            <person name="Serrano A."/>
            <person name="Linde D."/>
            <person name="Babiker R."/>
            <person name="Drula E."/>
            <person name="Ayuso-Fernandez I."/>
            <person name="Pacheco R."/>
            <person name="Padilla G."/>
            <person name="Ferreira P."/>
            <person name="Barriuso J."/>
            <person name="Kellner H."/>
            <person name="Castanera R."/>
            <person name="Alfaro M."/>
            <person name="Ramirez L."/>
            <person name="Pisabarro A.G."/>
            <person name="Kuo A."/>
            <person name="Tritt A."/>
            <person name="Lipzen A."/>
            <person name="He G."/>
            <person name="Yan M."/>
            <person name="Ng V."/>
            <person name="Cullen D."/>
            <person name="Martin F."/>
            <person name="Rosso M.-N."/>
            <person name="Henrissat B."/>
            <person name="Hibbett D."/>
            <person name="Martinez A.T."/>
            <person name="Grigoriev I.V."/>
        </authorList>
    </citation>
    <scope>NUCLEOTIDE SEQUENCE</scope>
    <source>
        <strain evidence="1">CBS 506.95</strain>
    </source>
</reference>
<dbReference type="OrthoDB" id="429813at2759"/>
<organism evidence="1 2">
    <name type="scientific">Crepidotus variabilis</name>
    <dbReference type="NCBI Taxonomy" id="179855"/>
    <lineage>
        <taxon>Eukaryota</taxon>
        <taxon>Fungi</taxon>
        <taxon>Dikarya</taxon>
        <taxon>Basidiomycota</taxon>
        <taxon>Agaricomycotina</taxon>
        <taxon>Agaricomycetes</taxon>
        <taxon>Agaricomycetidae</taxon>
        <taxon>Agaricales</taxon>
        <taxon>Agaricineae</taxon>
        <taxon>Crepidotaceae</taxon>
        <taxon>Crepidotus</taxon>
    </lineage>
</organism>
<protein>
    <recommendedName>
        <fullName evidence="3">AMP-dependent synthetase/ligase domain-containing protein</fullName>
    </recommendedName>
</protein>
<evidence type="ECO:0000313" key="1">
    <source>
        <dbReference type="EMBL" id="KAF9523188.1"/>
    </source>
</evidence>
<dbReference type="Gene3D" id="3.40.50.12780">
    <property type="entry name" value="N-terminal domain of ligase-like"/>
    <property type="match status" value="1"/>
</dbReference>
<comment type="caution">
    <text evidence="1">The sequence shown here is derived from an EMBL/GenBank/DDBJ whole genome shotgun (WGS) entry which is preliminary data.</text>
</comment>
<gene>
    <name evidence="1" type="ORF">CPB83DRAFT_899005</name>
</gene>
<keyword evidence="2" id="KW-1185">Reference proteome</keyword>